<feature type="binding site" evidence="4">
    <location>
        <begin position="250"/>
        <end position="252"/>
    </location>
    <ligand>
        <name>substrate</name>
    </ligand>
</feature>
<evidence type="ECO:0000313" key="7">
    <source>
        <dbReference type="Proteomes" id="UP000245946"/>
    </source>
</evidence>
<dbReference type="Gene3D" id="3.40.50.1580">
    <property type="entry name" value="Nucleoside phosphorylase domain"/>
    <property type="match status" value="1"/>
</dbReference>
<sequence>MALRGESLRRSDCMTEFNPNEASFLAQLAQWNIRVGIIGGSGIYKLEGFEIIGSVNPETPWGFPSSPLTIARNAQGVHVAFLARHGLTHSITPSGVPVCANIAALKWIGARAILAFSAVGSLREEIAPRDFVVPSQIIDRTKGVRRATFFGEGKDAGVVAHAMFGDPFDEILRPQVEKIVRETLAKEEPNVKVHGDKTAVCMEGPAFSTRAESLMYRAWGGDLINMSALPEAKLAREAEISYVLIATATDYDAWRPAEGSVHVAEVVACLVANVAASQKVTAALVNPINELVKNDDCEAVKAIRGSMRFSIMTRPEAIPESVKPRIRYILDWYK</sequence>
<feature type="binding site" evidence="4">
    <location>
        <begin position="117"/>
        <end position="118"/>
    </location>
    <ligand>
        <name>phosphate</name>
        <dbReference type="ChEBI" id="CHEBI:43474"/>
    </ligand>
</feature>
<dbReference type="GO" id="GO:0005634">
    <property type="term" value="C:nucleus"/>
    <property type="evidence" value="ECO:0007669"/>
    <property type="project" value="UniProtKB-SubCell"/>
</dbReference>
<comment type="similarity">
    <text evidence="4">Belongs to the PNP/MTAP phosphorylase family. MTAP subfamily.</text>
</comment>
<accession>A0A316Z7U6</accession>
<dbReference type="GO" id="GO:0006166">
    <property type="term" value="P:purine ribonucleoside salvage"/>
    <property type="evidence" value="ECO:0007669"/>
    <property type="project" value="UniProtKB-KW"/>
</dbReference>
<dbReference type="InterPro" id="IPR000845">
    <property type="entry name" value="Nucleoside_phosphorylase_d"/>
</dbReference>
<dbReference type="FunFam" id="3.40.50.1580:FF:000008">
    <property type="entry name" value="S-methyl-5'-thioadenosine phosphorylase"/>
    <property type="match status" value="1"/>
</dbReference>
<dbReference type="RefSeq" id="XP_025597423.1">
    <property type="nucleotide sequence ID" value="XM_025745355.1"/>
</dbReference>
<evidence type="ECO:0000259" key="5">
    <source>
        <dbReference type="Pfam" id="PF01048"/>
    </source>
</evidence>
<dbReference type="STRING" id="58919.A0A316Z7U6"/>
<comment type="pathway">
    <text evidence="4">Amino-acid biosynthesis; L-methionine biosynthesis via salvage pathway; S-methyl-5-thio-alpha-D-ribose 1-phosphate from S-methyl-5'-thioadenosine (phosphorylase route): step 1/1.</text>
</comment>
<dbReference type="UniPathway" id="UPA00904">
    <property type="reaction ID" value="UER00873"/>
</dbReference>
<keyword evidence="4" id="KW-0539">Nucleus</keyword>
<dbReference type="HAMAP" id="MF_01963">
    <property type="entry name" value="MTAP"/>
    <property type="match status" value="1"/>
</dbReference>
<dbReference type="SUPFAM" id="SSF53167">
    <property type="entry name" value="Purine and uridine phosphorylases"/>
    <property type="match status" value="1"/>
</dbReference>
<evidence type="ECO:0000313" key="6">
    <source>
        <dbReference type="EMBL" id="PWN97144.1"/>
    </source>
</evidence>
<dbReference type="Proteomes" id="UP000245946">
    <property type="component" value="Unassembled WGS sequence"/>
</dbReference>
<feature type="binding site" evidence="4">
    <location>
        <position position="41"/>
    </location>
    <ligand>
        <name>phosphate</name>
        <dbReference type="ChEBI" id="CHEBI:43474"/>
    </ligand>
</feature>
<dbReference type="InterPro" id="IPR018099">
    <property type="entry name" value="Purine_phosphorylase-2_CS"/>
</dbReference>
<protein>
    <recommendedName>
        <fullName evidence="4">S-methyl-5'-thioadenosine phosphorylase</fullName>
        <ecNumber evidence="4">2.4.2.28</ecNumber>
    </recommendedName>
    <alternativeName>
        <fullName evidence="4">5'-methylthioadenosine phosphorylase</fullName>
        <shortName evidence="4">MTA phosphorylase</shortName>
        <shortName evidence="4">MTAP</shortName>
        <shortName evidence="4">MTAPase</shortName>
    </alternativeName>
</protein>
<comment type="subcellular location">
    <subcellularLocation>
        <location evidence="4">Cytoplasm</location>
    </subcellularLocation>
    <subcellularLocation>
        <location evidence="4">Nucleus</location>
    </subcellularLocation>
</comment>
<feature type="binding site" evidence="4">
    <location>
        <begin position="84"/>
        <end position="85"/>
    </location>
    <ligand>
        <name>phosphate</name>
        <dbReference type="ChEBI" id="CHEBI:43474"/>
    </ligand>
</feature>
<feature type="domain" description="Nucleoside phosphorylase" evidence="5">
    <location>
        <begin position="34"/>
        <end position="285"/>
    </location>
</feature>
<gene>
    <name evidence="6" type="ORF">FA09DRAFT_361433</name>
</gene>
<evidence type="ECO:0000256" key="2">
    <source>
        <dbReference type="ARBA" id="ARBA00022679"/>
    </source>
</evidence>
<dbReference type="OrthoDB" id="431409at2759"/>
<dbReference type="GO" id="GO:0005829">
    <property type="term" value="C:cytosol"/>
    <property type="evidence" value="ECO:0007669"/>
    <property type="project" value="TreeGrafter"/>
</dbReference>
<comment type="subunit">
    <text evidence="4">Homotrimer.</text>
</comment>
<keyword evidence="4" id="KW-0963">Cytoplasm</keyword>
<dbReference type="GO" id="GO:0017061">
    <property type="term" value="F:S-methyl-5-thioadenosine phosphorylase activity"/>
    <property type="evidence" value="ECO:0007669"/>
    <property type="project" value="UniProtKB-UniRule"/>
</dbReference>
<dbReference type="GO" id="GO:0019509">
    <property type="term" value="P:L-methionine salvage from methylthioadenosine"/>
    <property type="evidence" value="ECO:0007669"/>
    <property type="project" value="UniProtKB-UniRule"/>
</dbReference>
<name>A0A316Z7U6_9BASI</name>
<dbReference type="InterPro" id="IPR035994">
    <property type="entry name" value="Nucleoside_phosphorylase_sf"/>
</dbReference>
<evidence type="ECO:0000256" key="1">
    <source>
        <dbReference type="ARBA" id="ARBA00022676"/>
    </source>
</evidence>
<keyword evidence="3 4" id="KW-0660">Purine salvage</keyword>
<dbReference type="PANTHER" id="PTHR42679">
    <property type="entry name" value="S-METHYL-5'-THIOADENOSINE PHOSPHORYLASE"/>
    <property type="match status" value="1"/>
</dbReference>
<keyword evidence="2 4" id="KW-0808">Transferase</keyword>
<comment type="function">
    <text evidence="4">Catalyzes the reversible phosphorylation of S-methyl-5'-thioadenosine (MTA) to adenine and 5-methylthioribose-1-phosphate. Involved in the breakdown of MTA, a major by-product of polyamine biosynthesis. Responsible for the first step in the methionine salvage pathway after MTA has been generated from S-adenosylmethionine. Has broad substrate specificity with 6-aminopurine nucleosides as preferred substrates.</text>
</comment>
<dbReference type="GeneID" id="37272899"/>
<dbReference type="PANTHER" id="PTHR42679:SF2">
    <property type="entry name" value="S-METHYL-5'-THIOADENOSINE PHOSPHORYLASE"/>
    <property type="match status" value="1"/>
</dbReference>
<dbReference type="InterPro" id="IPR010044">
    <property type="entry name" value="MTAP"/>
</dbReference>
<dbReference type="Pfam" id="PF01048">
    <property type="entry name" value="PNP_UDP_1"/>
    <property type="match status" value="1"/>
</dbReference>
<comment type="catalytic activity">
    <reaction evidence="4">
        <text>S-methyl-5'-thioadenosine + phosphate = 5-(methylsulfanyl)-alpha-D-ribose 1-phosphate + adenine</text>
        <dbReference type="Rhea" id="RHEA:11852"/>
        <dbReference type="ChEBI" id="CHEBI:16708"/>
        <dbReference type="ChEBI" id="CHEBI:17509"/>
        <dbReference type="ChEBI" id="CHEBI:43474"/>
        <dbReference type="ChEBI" id="CHEBI:58533"/>
        <dbReference type="EC" id="2.4.2.28"/>
    </reaction>
</comment>
<dbReference type="EMBL" id="KZ819296">
    <property type="protein sequence ID" value="PWN97144.1"/>
    <property type="molecule type" value="Genomic_DNA"/>
</dbReference>
<feature type="site" description="Important for substrate specificity" evidence="4">
    <location>
        <position position="263"/>
    </location>
</feature>
<feature type="binding site" evidence="4">
    <location>
        <position position="226"/>
    </location>
    <ligand>
        <name>substrate</name>
    </ligand>
</feature>
<dbReference type="EC" id="2.4.2.28" evidence="4"/>
<dbReference type="CDD" id="cd09010">
    <property type="entry name" value="MTAP_SsMTAPII_like_MTIP"/>
    <property type="match status" value="1"/>
</dbReference>
<dbReference type="PROSITE" id="PS01240">
    <property type="entry name" value="PNP_MTAP_2"/>
    <property type="match status" value="1"/>
</dbReference>
<feature type="binding site" evidence="4">
    <location>
        <position position="227"/>
    </location>
    <ligand>
        <name>phosphate</name>
        <dbReference type="ChEBI" id="CHEBI:43474"/>
    </ligand>
</feature>
<evidence type="ECO:0000256" key="3">
    <source>
        <dbReference type="ARBA" id="ARBA00022726"/>
    </source>
</evidence>
<feature type="site" description="Important for substrate specificity" evidence="4">
    <location>
        <position position="208"/>
    </location>
</feature>
<keyword evidence="7" id="KW-1185">Reference proteome</keyword>
<evidence type="ECO:0000256" key="4">
    <source>
        <dbReference type="HAMAP-Rule" id="MF_03155"/>
    </source>
</evidence>
<organism evidence="6 7">
    <name type="scientific">Tilletiopsis washingtonensis</name>
    <dbReference type="NCBI Taxonomy" id="58919"/>
    <lineage>
        <taxon>Eukaryota</taxon>
        <taxon>Fungi</taxon>
        <taxon>Dikarya</taxon>
        <taxon>Basidiomycota</taxon>
        <taxon>Ustilaginomycotina</taxon>
        <taxon>Exobasidiomycetes</taxon>
        <taxon>Entylomatales</taxon>
        <taxon>Entylomatales incertae sedis</taxon>
        <taxon>Tilletiopsis</taxon>
    </lineage>
</organism>
<dbReference type="AlphaFoldDB" id="A0A316Z7U6"/>
<proteinExistence type="inferred from homology"/>
<reference evidence="6 7" key="1">
    <citation type="journal article" date="2018" name="Mol. Biol. Evol.">
        <title>Broad Genomic Sampling Reveals a Smut Pathogenic Ancestry of the Fungal Clade Ustilaginomycotina.</title>
        <authorList>
            <person name="Kijpornyongpan T."/>
            <person name="Mondo S.J."/>
            <person name="Barry K."/>
            <person name="Sandor L."/>
            <person name="Lee J."/>
            <person name="Lipzen A."/>
            <person name="Pangilinan J."/>
            <person name="LaButti K."/>
            <person name="Hainaut M."/>
            <person name="Henrissat B."/>
            <person name="Grigoriev I.V."/>
            <person name="Spatafora J.W."/>
            <person name="Aime M.C."/>
        </authorList>
    </citation>
    <scope>NUCLEOTIDE SEQUENCE [LARGE SCALE GENOMIC DNA]</scope>
    <source>
        <strain evidence="6 7">MCA 4186</strain>
    </source>
</reference>
<keyword evidence="1 4" id="KW-0328">Glycosyltransferase</keyword>